<dbReference type="EMBL" id="CP163440">
    <property type="protein sequence ID" value="XDQ68903.1"/>
    <property type="molecule type" value="Genomic_DNA"/>
</dbReference>
<keyword evidence="2" id="KW-0812">Transmembrane</keyword>
<sequence>MSAVGLRYSLSVTSDNTPTAIRSQLPARRQIQSWQEAEHNAASWMRHWGYEDARAHPGGADGGVDVRSAHALGQVKYQGSAVGRPELQRLFGARGRAMDKELLFFTGSSCAATAIEYAAENGIALFVYGLDGSMTAVNAPARRIGTAPPSAGTPLPGPVTSRPAPPPTPPKETRPGIGRFILGLVLVAVALVIPGSDSFDPRPNRTLVTLLLLVIPCILILWGIAERSRRRFWPTGLGLFLLDPPLAWLSNARLWRGDASDALLPTTMTVLFVAASVLLIRWNVRPRRAAAPQG</sequence>
<dbReference type="Gene3D" id="3.40.1350.10">
    <property type="match status" value="1"/>
</dbReference>
<dbReference type="AlphaFoldDB" id="A0AB39SRC2"/>
<evidence type="ECO:0000256" key="2">
    <source>
        <dbReference type="SAM" id="Phobius"/>
    </source>
</evidence>
<dbReference type="InterPro" id="IPR011335">
    <property type="entry name" value="Restrct_endonuc-II-like"/>
</dbReference>
<keyword evidence="4" id="KW-0378">Hydrolase</keyword>
<proteinExistence type="predicted"/>
<dbReference type="RefSeq" id="WP_369265650.1">
    <property type="nucleotide sequence ID" value="NZ_CP163440.1"/>
</dbReference>
<dbReference type="GO" id="GO:0003677">
    <property type="term" value="F:DNA binding"/>
    <property type="evidence" value="ECO:0007669"/>
    <property type="project" value="InterPro"/>
</dbReference>
<keyword evidence="4" id="KW-0540">Nuclease</keyword>
<dbReference type="GO" id="GO:0004519">
    <property type="term" value="F:endonuclease activity"/>
    <property type="evidence" value="ECO:0007669"/>
    <property type="project" value="UniProtKB-KW"/>
</dbReference>
<reference evidence="4" key="1">
    <citation type="submission" date="2024-07" db="EMBL/GenBank/DDBJ databases">
        <authorList>
            <person name="Yu S.T."/>
        </authorList>
    </citation>
    <scope>NUCLEOTIDE SEQUENCE</scope>
    <source>
        <strain evidence="4">R35</strain>
    </source>
</reference>
<name>A0AB39SRC2_9ACTN</name>
<dbReference type="SUPFAM" id="SSF52980">
    <property type="entry name" value="Restriction endonuclease-like"/>
    <property type="match status" value="1"/>
</dbReference>
<evidence type="ECO:0000259" key="3">
    <source>
        <dbReference type="Pfam" id="PF04471"/>
    </source>
</evidence>
<dbReference type="InterPro" id="IPR011856">
    <property type="entry name" value="tRNA_endonuc-like_dom_sf"/>
</dbReference>
<feature type="transmembrane region" description="Helical" evidence="2">
    <location>
        <begin position="262"/>
        <end position="280"/>
    </location>
</feature>
<feature type="transmembrane region" description="Helical" evidence="2">
    <location>
        <begin position="207"/>
        <end position="225"/>
    </location>
</feature>
<keyword evidence="2" id="KW-1133">Transmembrane helix</keyword>
<feature type="region of interest" description="Disordered" evidence="1">
    <location>
        <begin position="144"/>
        <end position="174"/>
    </location>
</feature>
<dbReference type="InterPro" id="IPR007560">
    <property type="entry name" value="Restrct_endonuc_IV_Mrr"/>
</dbReference>
<feature type="transmembrane region" description="Helical" evidence="2">
    <location>
        <begin position="177"/>
        <end position="195"/>
    </location>
</feature>
<gene>
    <name evidence="4" type="ORF">AB5J50_40480</name>
</gene>
<keyword evidence="2" id="KW-0472">Membrane</keyword>
<evidence type="ECO:0000256" key="1">
    <source>
        <dbReference type="SAM" id="MobiDB-lite"/>
    </source>
</evidence>
<dbReference type="Pfam" id="PF04471">
    <property type="entry name" value="Mrr_cat"/>
    <property type="match status" value="1"/>
</dbReference>
<feature type="domain" description="Restriction endonuclease type IV Mrr" evidence="3">
    <location>
        <begin position="33"/>
        <end position="126"/>
    </location>
</feature>
<feature type="transmembrane region" description="Helical" evidence="2">
    <location>
        <begin position="232"/>
        <end position="250"/>
    </location>
</feature>
<keyword evidence="4" id="KW-0255">Endonuclease</keyword>
<protein>
    <submittedName>
        <fullName evidence="4">Restriction endonuclease</fullName>
    </submittedName>
</protein>
<evidence type="ECO:0000313" key="4">
    <source>
        <dbReference type="EMBL" id="XDQ68903.1"/>
    </source>
</evidence>
<accession>A0AB39SRC2</accession>
<organism evidence="4">
    <name type="scientific">Streptomyces sp. R35</name>
    <dbReference type="NCBI Taxonomy" id="3238630"/>
    <lineage>
        <taxon>Bacteria</taxon>
        <taxon>Bacillati</taxon>
        <taxon>Actinomycetota</taxon>
        <taxon>Actinomycetes</taxon>
        <taxon>Kitasatosporales</taxon>
        <taxon>Streptomycetaceae</taxon>
        <taxon>Streptomyces</taxon>
    </lineage>
</organism>
<dbReference type="GO" id="GO:0009307">
    <property type="term" value="P:DNA restriction-modification system"/>
    <property type="evidence" value="ECO:0007669"/>
    <property type="project" value="InterPro"/>
</dbReference>